<dbReference type="Pfam" id="PF07690">
    <property type="entry name" value="MFS_1"/>
    <property type="match status" value="1"/>
</dbReference>
<evidence type="ECO:0000256" key="6">
    <source>
        <dbReference type="SAM" id="Phobius"/>
    </source>
</evidence>
<dbReference type="SUPFAM" id="SSF103473">
    <property type="entry name" value="MFS general substrate transporter"/>
    <property type="match status" value="1"/>
</dbReference>
<protein>
    <submittedName>
        <fullName evidence="7">MFS transporter</fullName>
    </submittedName>
</protein>
<evidence type="ECO:0000256" key="1">
    <source>
        <dbReference type="ARBA" id="ARBA00004651"/>
    </source>
</evidence>
<organism evidence="7 8">
    <name type="scientific">Streptomyces asoensis</name>
    <dbReference type="NCBI Taxonomy" id="249586"/>
    <lineage>
        <taxon>Bacteria</taxon>
        <taxon>Bacillati</taxon>
        <taxon>Actinomycetota</taxon>
        <taxon>Actinomycetes</taxon>
        <taxon>Kitasatosporales</taxon>
        <taxon>Streptomycetaceae</taxon>
        <taxon>Streptomyces</taxon>
    </lineage>
</organism>
<dbReference type="Proteomes" id="UP000502665">
    <property type="component" value="Chromosome"/>
</dbReference>
<dbReference type="EMBL" id="CP049838">
    <property type="protein sequence ID" value="QJT06941.1"/>
    <property type="molecule type" value="Genomic_DNA"/>
</dbReference>
<keyword evidence="4 6" id="KW-1133">Transmembrane helix</keyword>
<feature type="transmembrane region" description="Helical" evidence="6">
    <location>
        <begin position="75"/>
        <end position="94"/>
    </location>
</feature>
<name>A0A6M4X547_9ACTN</name>
<evidence type="ECO:0000256" key="3">
    <source>
        <dbReference type="ARBA" id="ARBA00022692"/>
    </source>
</evidence>
<feature type="transmembrane region" description="Helical" evidence="6">
    <location>
        <begin position="106"/>
        <end position="127"/>
    </location>
</feature>
<gene>
    <name evidence="7" type="ORF">G9272_20755</name>
</gene>
<feature type="transmembrane region" description="Helical" evidence="6">
    <location>
        <begin position="295"/>
        <end position="318"/>
    </location>
</feature>
<keyword evidence="2" id="KW-1003">Cell membrane</keyword>
<dbReference type="Gene3D" id="1.20.1250.20">
    <property type="entry name" value="MFS general substrate transporter like domains"/>
    <property type="match status" value="1"/>
</dbReference>
<evidence type="ECO:0000256" key="2">
    <source>
        <dbReference type="ARBA" id="ARBA00022475"/>
    </source>
</evidence>
<dbReference type="PANTHER" id="PTHR23513">
    <property type="entry name" value="INTEGRAL MEMBRANE EFFLUX PROTEIN-RELATED"/>
    <property type="match status" value="1"/>
</dbReference>
<keyword evidence="5 6" id="KW-0472">Membrane</keyword>
<dbReference type="PANTHER" id="PTHR23513:SF18">
    <property type="entry name" value="INTEGRAL MEMBRANE PROTEIN"/>
    <property type="match status" value="1"/>
</dbReference>
<evidence type="ECO:0000313" key="8">
    <source>
        <dbReference type="Proteomes" id="UP000502665"/>
    </source>
</evidence>
<dbReference type="AlphaFoldDB" id="A0A6M4X547"/>
<keyword evidence="3 6" id="KW-0812">Transmembrane</keyword>
<comment type="subcellular location">
    <subcellularLocation>
        <location evidence="1">Cell membrane</location>
        <topology evidence="1">Multi-pass membrane protein</topology>
    </subcellularLocation>
</comment>
<sequence>MSGSVRAVGRALHFPFTGTARGIRKATHAHGAGESGLGKLIELHGVNGAGDVMITIALASTVFFSVPTDEARGRVALYLAITMAPFTVLAPVIGPLLDRLPHGRRAAMAGAMLARALLALVLSGAVATGSIEMYPAALGVLVSSKAYGVVRSAVVPRLLPPRFSLVKANSRVTLGGLLATGIAAPIGAGLQSLGPRYPLYGAFVIFVAGTFLSFSLPRKVDSAKGEAVALLAADEQHLHGPHRQPVKRPGLRTVGIAVTHALGANAALRWLSGFLTFFLAFLLREHPLTGQSAAVSLGMVAVSAGVGNALGTAVGAWLRSKAPELIIVTVVAVVLGAAITAAVFFGAFLVACMAAVAGFSQALAKLSLDALIQRDVPELVRTSAFARSETLLQVCWVFGGAVGIVMPLNGALGLSVAAAVVALGWLTTVRGLLSSVRHGSGAKPRVA</sequence>
<reference evidence="7" key="1">
    <citation type="submission" date="2020-03" db="EMBL/GenBank/DDBJ databases">
        <title>Molecular networking-based the target discovery of potent antiproliferative macrolactams: 5/6/7/16 polycyclic ansamycins and glycosylated trienomycin from Streptomyces cacaoi subsp. asoensis.</title>
        <authorList>
            <person name="Liu L.-L."/>
        </authorList>
    </citation>
    <scope>NUCLEOTIDE SEQUENCE [LARGE SCALE GENOMIC DNA]</scope>
    <source>
        <strain evidence="7">H2S5</strain>
    </source>
</reference>
<feature type="transmembrane region" description="Helical" evidence="6">
    <location>
        <begin position="253"/>
        <end position="283"/>
    </location>
</feature>
<feature type="transmembrane region" description="Helical" evidence="6">
    <location>
        <begin position="325"/>
        <end position="358"/>
    </location>
</feature>
<feature type="transmembrane region" description="Helical" evidence="6">
    <location>
        <begin position="197"/>
        <end position="216"/>
    </location>
</feature>
<dbReference type="InterPro" id="IPR011701">
    <property type="entry name" value="MFS"/>
</dbReference>
<proteinExistence type="predicted"/>
<feature type="transmembrane region" description="Helical" evidence="6">
    <location>
        <begin position="171"/>
        <end position="191"/>
    </location>
</feature>
<keyword evidence="8" id="KW-1185">Reference proteome</keyword>
<evidence type="ECO:0000313" key="7">
    <source>
        <dbReference type="EMBL" id="QJT06941.1"/>
    </source>
</evidence>
<evidence type="ECO:0000256" key="4">
    <source>
        <dbReference type="ARBA" id="ARBA00022989"/>
    </source>
</evidence>
<evidence type="ECO:0000256" key="5">
    <source>
        <dbReference type="ARBA" id="ARBA00023136"/>
    </source>
</evidence>
<dbReference type="GO" id="GO:0005886">
    <property type="term" value="C:plasma membrane"/>
    <property type="evidence" value="ECO:0007669"/>
    <property type="project" value="UniProtKB-SubCell"/>
</dbReference>
<dbReference type="InterPro" id="IPR036259">
    <property type="entry name" value="MFS_trans_sf"/>
</dbReference>
<feature type="transmembrane region" description="Helical" evidence="6">
    <location>
        <begin position="411"/>
        <end position="433"/>
    </location>
</feature>
<accession>A0A6M4X547</accession>
<dbReference type="GO" id="GO:0022857">
    <property type="term" value="F:transmembrane transporter activity"/>
    <property type="evidence" value="ECO:0007669"/>
    <property type="project" value="InterPro"/>
</dbReference>